<dbReference type="eggNOG" id="arCOG01872">
    <property type="taxonomic scope" value="Archaea"/>
</dbReference>
<dbReference type="GO" id="GO:0005525">
    <property type="term" value="F:GTP binding"/>
    <property type="evidence" value="ECO:0007669"/>
    <property type="project" value="UniProtKB-UniRule"/>
</dbReference>
<dbReference type="HOGENOM" id="CLU_055597_2_1_2"/>
<evidence type="ECO:0000256" key="6">
    <source>
        <dbReference type="ARBA" id="ARBA00023134"/>
    </source>
</evidence>
<evidence type="ECO:0000313" key="10">
    <source>
        <dbReference type="EMBL" id="AFC99238.1"/>
    </source>
</evidence>
<dbReference type="Gene3D" id="3.90.550.10">
    <property type="entry name" value="Spore Coat Polysaccharide Biosynthesis Protein SpsA, Chain A"/>
    <property type="match status" value="1"/>
</dbReference>
<evidence type="ECO:0000313" key="11">
    <source>
        <dbReference type="Proteomes" id="UP000005233"/>
    </source>
</evidence>
<feature type="binding site" evidence="8">
    <location>
        <position position="99"/>
    </location>
    <ligand>
        <name>GTP</name>
        <dbReference type="ChEBI" id="CHEBI:37565"/>
    </ligand>
</feature>
<dbReference type="GO" id="GO:0061603">
    <property type="term" value="F:molybdenum cofactor guanylyltransferase activity"/>
    <property type="evidence" value="ECO:0007669"/>
    <property type="project" value="UniProtKB-EC"/>
</dbReference>
<dbReference type="PANTHER" id="PTHR19136">
    <property type="entry name" value="MOLYBDENUM COFACTOR GUANYLYLTRANSFERASE"/>
    <property type="match status" value="1"/>
</dbReference>
<dbReference type="OrthoDB" id="28434at2157"/>
<keyword evidence="4 8" id="KW-0547">Nucleotide-binding</keyword>
<dbReference type="InterPro" id="IPR013482">
    <property type="entry name" value="Molybde_CF_guanTrfase"/>
</dbReference>
<feature type="binding site" evidence="8">
    <location>
        <begin position="7"/>
        <end position="9"/>
    </location>
    <ligand>
        <name>GTP</name>
        <dbReference type="ChEBI" id="CHEBI:37565"/>
    </ligand>
</feature>
<dbReference type="GO" id="GO:0046872">
    <property type="term" value="F:metal ion binding"/>
    <property type="evidence" value="ECO:0007669"/>
    <property type="project" value="UniProtKB-KW"/>
</dbReference>
<evidence type="ECO:0000256" key="8">
    <source>
        <dbReference type="HAMAP-Rule" id="MF_00316"/>
    </source>
</evidence>
<dbReference type="GO" id="GO:0006777">
    <property type="term" value="P:Mo-molybdopterin cofactor biosynthetic process"/>
    <property type="evidence" value="ECO:0007669"/>
    <property type="project" value="UniProtKB-KW"/>
</dbReference>
<keyword evidence="5 8" id="KW-0460">Magnesium</keyword>
<dbReference type="PANTHER" id="PTHR19136:SF81">
    <property type="entry name" value="MOLYBDENUM COFACTOR GUANYLYLTRANSFERASE"/>
    <property type="match status" value="1"/>
</dbReference>
<dbReference type="InterPro" id="IPR025877">
    <property type="entry name" value="MobA-like_NTP_Trfase"/>
</dbReference>
<proteinExistence type="inferred from homology"/>
<dbReference type="RefSeq" id="WP_014405077.1">
    <property type="nucleotide sequence ID" value="NC_017034.1"/>
</dbReference>
<keyword evidence="11" id="KW-1185">Reference proteome</keyword>
<dbReference type="STRING" id="1041930.Mtc_0473"/>
<accession>H8I541</accession>
<comment type="catalytic activity">
    <reaction evidence="8">
        <text>Mo-molybdopterin + GTP + H(+) = Mo-molybdopterin guanine dinucleotide + diphosphate</text>
        <dbReference type="Rhea" id="RHEA:34243"/>
        <dbReference type="ChEBI" id="CHEBI:15378"/>
        <dbReference type="ChEBI" id="CHEBI:33019"/>
        <dbReference type="ChEBI" id="CHEBI:37565"/>
        <dbReference type="ChEBI" id="CHEBI:71302"/>
        <dbReference type="ChEBI" id="CHEBI:71310"/>
        <dbReference type="EC" id="2.7.7.77"/>
    </reaction>
</comment>
<comment type="cofactor">
    <cofactor evidence="8">
        <name>Mg(2+)</name>
        <dbReference type="ChEBI" id="CHEBI:18420"/>
    </cofactor>
</comment>
<keyword evidence="3 8" id="KW-0479">Metal-binding</keyword>
<dbReference type="GeneID" id="11970357"/>
<comment type="domain">
    <text evidence="8">The N-terminal domain determines nucleotide recognition and specific binding, while the C-terminal domain determines the specific binding to the target protein.</text>
</comment>
<dbReference type="AlphaFoldDB" id="H8I541"/>
<dbReference type="Proteomes" id="UP000005233">
    <property type="component" value="Chromosome"/>
</dbReference>
<evidence type="ECO:0000256" key="1">
    <source>
        <dbReference type="ARBA" id="ARBA00022490"/>
    </source>
</evidence>
<keyword evidence="6 8" id="KW-0342">GTP-binding</keyword>
<name>H8I541_METCZ</name>
<comment type="similarity">
    <text evidence="8">Belongs to the MobA family.</text>
</comment>
<protein>
    <recommendedName>
        <fullName evidence="8">Probable molybdenum cofactor guanylyltransferase</fullName>
        <shortName evidence="8">MoCo guanylyltransferase</shortName>
        <ecNumber evidence="8">2.7.7.77</ecNumber>
    </recommendedName>
    <alternativeName>
        <fullName evidence="8">GTP:molybdopterin guanylyltransferase</fullName>
    </alternativeName>
    <alternativeName>
        <fullName evidence="8">Mo-MPT guanylyltransferase</fullName>
    </alternativeName>
    <alternativeName>
        <fullName evidence="8">Molybdopterin guanylyltransferase</fullName>
    </alternativeName>
    <alternativeName>
        <fullName evidence="8">Molybdopterin-guanine dinucleotide synthase</fullName>
        <shortName evidence="8">MGD synthase</shortName>
    </alternativeName>
</protein>
<feature type="binding site" evidence="8">
    <location>
        <position position="99"/>
    </location>
    <ligand>
        <name>Mg(2+)</name>
        <dbReference type="ChEBI" id="CHEBI:18420"/>
    </ligand>
</feature>
<evidence type="ECO:0000256" key="7">
    <source>
        <dbReference type="ARBA" id="ARBA00023150"/>
    </source>
</evidence>
<evidence type="ECO:0000259" key="9">
    <source>
        <dbReference type="Pfam" id="PF12804"/>
    </source>
</evidence>
<comment type="caution">
    <text evidence="8">Lacks conserved residue(s) required for the propagation of feature annotation.</text>
</comment>
<gene>
    <name evidence="8 10" type="primary">mobA</name>
    <name evidence="10" type="ordered locus">Mtc_0473</name>
</gene>
<dbReference type="KEGG" id="mez:Mtc_0473"/>
<comment type="function">
    <text evidence="8">Transfers a GMP moiety from GTP to Mo-molybdopterin (Mo-MPT) cofactor (Moco or molybdenum cofactor) to form Mo-molybdopterin guanine dinucleotide (Mo-MGD) cofactor.</text>
</comment>
<reference evidence="10 11" key="1">
    <citation type="journal article" date="2012" name="J. Bacteriol.">
        <title>Complete genome sequence of a thermophilic methanogen, Methanocella conradii HZ254, isolated from Chinese rice field soil.</title>
        <authorList>
            <person name="Lu Z."/>
            <person name="Lu Y."/>
        </authorList>
    </citation>
    <scope>NUCLEOTIDE SEQUENCE [LARGE SCALE GENOMIC DNA]</scope>
    <source>
        <strain evidence="11">DSM 24694 / JCM 17849 / CGMCC 1.5162 / HZ254</strain>
    </source>
</reference>
<dbReference type="SUPFAM" id="SSF53448">
    <property type="entry name" value="Nucleotide-diphospho-sugar transferases"/>
    <property type="match status" value="1"/>
</dbReference>
<feature type="binding site" evidence="8">
    <location>
        <position position="70"/>
    </location>
    <ligand>
        <name>GTP</name>
        <dbReference type="ChEBI" id="CHEBI:37565"/>
    </ligand>
</feature>
<dbReference type="Pfam" id="PF12804">
    <property type="entry name" value="NTP_transf_3"/>
    <property type="match status" value="1"/>
</dbReference>
<dbReference type="InterPro" id="IPR029044">
    <property type="entry name" value="Nucleotide-diphossugar_trans"/>
</dbReference>
<organism evidence="10 11">
    <name type="scientific">Methanocella conradii (strain DSM 24694 / JCM 17849 / CGMCC 1.5162 / HZ254)</name>
    <dbReference type="NCBI Taxonomy" id="1041930"/>
    <lineage>
        <taxon>Archaea</taxon>
        <taxon>Methanobacteriati</taxon>
        <taxon>Methanobacteriota</taxon>
        <taxon>Stenosarchaea group</taxon>
        <taxon>Methanomicrobia</taxon>
        <taxon>Methanocellales</taxon>
        <taxon>Methanocellaceae</taxon>
        <taxon>Methanocella</taxon>
    </lineage>
</organism>
<feature type="domain" description="MobA-like NTP transferase" evidence="9">
    <location>
        <begin position="4"/>
        <end position="159"/>
    </location>
</feature>
<keyword evidence="2 8" id="KW-0808">Transferase</keyword>
<dbReference type="EMBL" id="CP003243">
    <property type="protein sequence ID" value="AFC99238.1"/>
    <property type="molecule type" value="Genomic_DNA"/>
</dbReference>
<sequence length="200" mass="21723">MRSGLILAGGRSTRFGGEEKSLMLIGGKRMICRVVEALSPVVDEVIISVRDERQRGLLSPFVSGREFVFDEIHGIGPLSGVRAGLKRAKGEYVAVVACDMPLINGAAIGLLFDVAEGHDAAVPVHEGGLIEPLHAVYRRGTMLDAVKKSIEAGERKISAPLRRLKDVVYVPDDEIRKVDPGLDTFLNVNRAEDVELISRL</sequence>
<dbReference type="HAMAP" id="MF_00316">
    <property type="entry name" value="MobA"/>
    <property type="match status" value="1"/>
</dbReference>
<comment type="subcellular location">
    <subcellularLocation>
        <location evidence="8">Cytoplasm</location>
    </subcellularLocation>
</comment>
<evidence type="ECO:0000256" key="3">
    <source>
        <dbReference type="ARBA" id="ARBA00022723"/>
    </source>
</evidence>
<dbReference type="EC" id="2.7.7.77" evidence="8"/>
<dbReference type="CDD" id="cd02503">
    <property type="entry name" value="MobA"/>
    <property type="match status" value="1"/>
</dbReference>
<keyword evidence="1 8" id="KW-0963">Cytoplasm</keyword>
<feature type="binding site" evidence="8">
    <location>
        <position position="20"/>
    </location>
    <ligand>
        <name>GTP</name>
        <dbReference type="ChEBI" id="CHEBI:37565"/>
    </ligand>
</feature>
<keyword evidence="7 8" id="KW-0501">Molybdenum cofactor biosynthesis</keyword>
<dbReference type="GO" id="GO:0005737">
    <property type="term" value="C:cytoplasm"/>
    <property type="evidence" value="ECO:0007669"/>
    <property type="project" value="UniProtKB-SubCell"/>
</dbReference>
<evidence type="ECO:0000256" key="4">
    <source>
        <dbReference type="ARBA" id="ARBA00022741"/>
    </source>
</evidence>
<evidence type="ECO:0000256" key="2">
    <source>
        <dbReference type="ARBA" id="ARBA00022679"/>
    </source>
</evidence>
<evidence type="ECO:0000256" key="5">
    <source>
        <dbReference type="ARBA" id="ARBA00022842"/>
    </source>
</evidence>